<name>A0A090TBE5_9VIBR</name>
<organism evidence="1 2">
    <name type="scientific">Vibrio maritimus</name>
    <dbReference type="NCBI Taxonomy" id="990268"/>
    <lineage>
        <taxon>Bacteria</taxon>
        <taxon>Pseudomonadati</taxon>
        <taxon>Pseudomonadota</taxon>
        <taxon>Gammaproteobacteria</taxon>
        <taxon>Vibrionales</taxon>
        <taxon>Vibrionaceae</taxon>
        <taxon>Vibrio</taxon>
    </lineage>
</organism>
<dbReference type="InterPro" id="IPR045864">
    <property type="entry name" value="aa-tRNA-synth_II/BPL/LPL"/>
</dbReference>
<gene>
    <name evidence="1" type="ORF">JCM19240_4693</name>
</gene>
<reference evidence="1 2" key="2">
    <citation type="submission" date="2014-09" db="EMBL/GenBank/DDBJ databases">
        <authorList>
            <consortium name="NBRP consortium"/>
            <person name="Sawabe T."/>
            <person name="Meirelles P."/>
            <person name="Nakanishi M."/>
            <person name="Sayaka M."/>
            <person name="Hattori M."/>
            <person name="Ohkuma M."/>
        </authorList>
    </citation>
    <scope>NUCLEOTIDE SEQUENCE [LARGE SCALE GENOMIC DNA]</scope>
    <source>
        <strain evidence="1 2">JCM 19240</strain>
    </source>
</reference>
<dbReference type="GO" id="GO:0003746">
    <property type="term" value="F:translation elongation factor activity"/>
    <property type="evidence" value="ECO:0007669"/>
    <property type="project" value="UniProtKB-KW"/>
</dbReference>
<dbReference type="GO" id="GO:0016740">
    <property type="term" value="F:transferase activity"/>
    <property type="evidence" value="ECO:0007669"/>
    <property type="project" value="UniProtKB-KW"/>
</dbReference>
<proteinExistence type="predicted"/>
<dbReference type="SUPFAM" id="SSF55681">
    <property type="entry name" value="Class II aaRS and biotin synthetases"/>
    <property type="match status" value="1"/>
</dbReference>
<keyword evidence="1" id="KW-0808">Transferase</keyword>
<accession>A0A090TBE5</accession>
<evidence type="ECO:0000313" key="2">
    <source>
        <dbReference type="Proteomes" id="UP000029224"/>
    </source>
</evidence>
<reference evidence="1 2" key="1">
    <citation type="submission" date="2014-09" db="EMBL/GenBank/DDBJ databases">
        <title>Vibrio maritimus JCM 19240. (C210) whole genome shotgun sequence.</title>
        <authorList>
            <person name="Sawabe T."/>
            <person name="Meirelles P."/>
            <person name="Nakanishi M."/>
            <person name="Sayaka M."/>
            <person name="Hattori M."/>
            <person name="Ohkuma M."/>
        </authorList>
    </citation>
    <scope>NUCLEOTIDE SEQUENCE [LARGE SCALE GENOMIC DNA]</scope>
    <source>
        <strain evidence="1 2">JCM 19240</strain>
    </source>
</reference>
<evidence type="ECO:0000313" key="1">
    <source>
        <dbReference type="EMBL" id="GAL37290.1"/>
    </source>
</evidence>
<sequence length="46" mass="5335">MITNQWQPTASIALLKKRAELIQSIRSFFMTREVMEVDTPAMSHAR</sequence>
<comment type="caution">
    <text evidence="1">The sequence shown here is derived from an EMBL/GenBank/DDBJ whole genome shotgun (WGS) entry which is preliminary data.</text>
</comment>
<protein>
    <submittedName>
        <fullName evidence="1">Translation elongation factor P Lys34:lysine transferase</fullName>
    </submittedName>
</protein>
<keyword evidence="2" id="KW-1185">Reference proteome</keyword>
<dbReference type="Proteomes" id="UP000029224">
    <property type="component" value="Unassembled WGS sequence"/>
</dbReference>
<dbReference type="Gene3D" id="3.30.930.10">
    <property type="entry name" value="Bira Bifunctional Protein, Domain 2"/>
    <property type="match status" value="1"/>
</dbReference>
<dbReference type="AlphaFoldDB" id="A0A090TBE5"/>
<keyword evidence="1" id="KW-0251">Elongation factor</keyword>
<dbReference type="EMBL" id="BBMT01000015">
    <property type="protein sequence ID" value="GAL37290.1"/>
    <property type="molecule type" value="Genomic_DNA"/>
</dbReference>
<keyword evidence="1" id="KW-0648">Protein biosynthesis</keyword>